<feature type="compositionally biased region" description="Basic and acidic residues" evidence="1">
    <location>
        <begin position="311"/>
        <end position="328"/>
    </location>
</feature>
<evidence type="ECO:0008006" key="4">
    <source>
        <dbReference type="Google" id="ProtNLM"/>
    </source>
</evidence>
<feature type="region of interest" description="Disordered" evidence="1">
    <location>
        <begin position="311"/>
        <end position="352"/>
    </location>
</feature>
<evidence type="ECO:0000256" key="1">
    <source>
        <dbReference type="SAM" id="MobiDB-lite"/>
    </source>
</evidence>
<sequence>MLRCLAGCASRVGAALFQSIVSATFAQQDETDPEQRWDWPLFVDEVQMFVKAERAEDAERMWTRTRSMGVGLIGAHQGLNQLGEKLGGIVLNVIGGMCLTSGVRDDTRDLVNAYANQGLQPEDFTGVKPREELLIRFPVERRDMGLMSAIPRERPPEQPAPAHPPTARPPFTPASPAEALDLATLEALEQGVREALATHPDLLPETVYRAVAHAWLSALHQEHRAALVAEGHGTRTGELSDQAWAAIQHLIERLRAVATRRAQHDAEHLAQCPRTLPADQHLAQLSQQRYGVHPLINACYVAALVRRYPTDERSMAQPDRGRRPRETSRSPAGPAVTPPAVPGPPARRQAPP</sequence>
<dbReference type="InterPro" id="IPR027417">
    <property type="entry name" value="P-loop_NTPase"/>
</dbReference>
<reference evidence="2 3" key="1">
    <citation type="submission" date="2021-03" db="EMBL/GenBank/DDBJ databases">
        <authorList>
            <person name="Grouzdev D.S."/>
        </authorList>
    </citation>
    <scope>NUCLEOTIDE SEQUENCE [LARGE SCALE GENOMIC DNA]</scope>
    <source>
        <strain evidence="2 3">M50-1</strain>
    </source>
</reference>
<dbReference type="Gene3D" id="3.40.50.300">
    <property type="entry name" value="P-loop containing nucleotide triphosphate hydrolases"/>
    <property type="match status" value="1"/>
</dbReference>
<comment type="caution">
    <text evidence="2">The sequence shown here is derived from an EMBL/GenBank/DDBJ whole genome shotgun (WGS) entry which is preliminary data.</text>
</comment>
<name>A0ABS4DA36_9CHLR</name>
<feature type="compositionally biased region" description="Pro residues" evidence="1">
    <location>
        <begin position="336"/>
        <end position="352"/>
    </location>
</feature>
<proteinExistence type="predicted"/>
<dbReference type="EMBL" id="SIJK02000017">
    <property type="protein sequence ID" value="MBP1466287.1"/>
    <property type="molecule type" value="Genomic_DNA"/>
</dbReference>
<feature type="region of interest" description="Disordered" evidence="1">
    <location>
        <begin position="151"/>
        <end position="175"/>
    </location>
</feature>
<keyword evidence="3" id="KW-1185">Reference proteome</keyword>
<dbReference type="RefSeq" id="WP_135478287.1">
    <property type="nucleotide sequence ID" value="NZ_SIJK02000017.1"/>
</dbReference>
<organism evidence="2 3">
    <name type="scientific">Candidatus Chloroploca mongolica</name>
    <dbReference type="NCBI Taxonomy" id="2528176"/>
    <lineage>
        <taxon>Bacteria</taxon>
        <taxon>Bacillati</taxon>
        <taxon>Chloroflexota</taxon>
        <taxon>Chloroflexia</taxon>
        <taxon>Chloroflexales</taxon>
        <taxon>Chloroflexineae</taxon>
        <taxon>Oscillochloridaceae</taxon>
        <taxon>Candidatus Chloroploca</taxon>
    </lineage>
</organism>
<evidence type="ECO:0000313" key="3">
    <source>
        <dbReference type="Proteomes" id="UP001193081"/>
    </source>
</evidence>
<gene>
    <name evidence="2" type="ORF">EYB53_011275</name>
</gene>
<protein>
    <recommendedName>
        <fullName evidence="4">TraD/TraG TraM recognition site domain-containing protein</fullName>
    </recommendedName>
</protein>
<evidence type="ECO:0000313" key="2">
    <source>
        <dbReference type="EMBL" id="MBP1466287.1"/>
    </source>
</evidence>
<dbReference type="Proteomes" id="UP001193081">
    <property type="component" value="Unassembled WGS sequence"/>
</dbReference>
<accession>A0ABS4DA36</accession>
<feature type="compositionally biased region" description="Pro residues" evidence="1">
    <location>
        <begin position="157"/>
        <end position="173"/>
    </location>
</feature>